<keyword evidence="2" id="KW-1185">Reference proteome</keyword>
<evidence type="ECO:0000313" key="2">
    <source>
        <dbReference type="Proteomes" id="UP000887577"/>
    </source>
</evidence>
<sequence>MFCWCYSLAGGSYAVIVWSSYAVWKHLKNNAHHMSAQMKDANHQISKTLIMQATLPVFVCLIPIAFTVTMVFLRANITGIGLICSLLFAWIPVVNTIVTISVVKGYRMTVLKFLHWPKARNQVSVASVYNKESFPSII</sequence>
<dbReference type="WBParaSite" id="PSU_v2.g8586.t1">
    <property type="protein sequence ID" value="PSU_v2.g8586.t1"/>
    <property type="gene ID" value="PSU_v2.g8586"/>
</dbReference>
<protein>
    <submittedName>
        <fullName evidence="3">G protein-coupled receptor</fullName>
    </submittedName>
</protein>
<evidence type="ECO:0000313" key="3">
    <source>
        <dbReference type="WBParaSite" id="PSU_v2.g8586.t1"/>
    </source>
</evidence>
<organism evidence="2 3">
    <name type="scientific">Panagrolaimus superbus</name>
    <dbReference type="NCBI Taxonomy" id="310955"/>
    <lineage>
        <taxon>Eukaryota</taxon>
        <taxon>Metazoa</taxon>
        <taxon>Ecdysozoa</taxon>
        <taxon>Nematoda</taxon>
        <taxon>Chromadorea</taxon>
        <taxon>Rhabditida</taxon>
        <taxon>Tylenchina</taxon>
        <taxon>Panagrolaimomorpha</taxon>
        <taxon>Panagrolaimoidea</taxon>
        <taxon>Panagrolaimidae</taxon>
        <taxon>Panagrolaimus</taxon>
    </lineage>
</organism>
<feature type="transmembrane region" description="Helical" evidence="1">
    <location>
        <begin position="6"/>
        <end position="27"/>
    </location>
</feature>
<keyword evidence="1" id="KW-0472">Membrane</keyword>
<feature type="transmembrane region" description="Helical" evidence="1">
    <location>
        <begin position="79"/>
        <end position="103"/>
    </location>
</feature>
<keyword evidence="1" id="KW-1133">Transmembrane helix</keyword>
<accession>A0A914Z7C0</accession>
<dbReference type="SUPFAM" id="SSF81321">
    <property type="entry name" value="Family A G protein-coupled receptor-like"/>
    <property type="match status" value="1"/>
</dbReference>
<dbReference type="PANTHER" id="PTHR22943:SF248">
    <property type="entry name" value="SEVEN TM RECEPTOR"/>
    <property type="match status" value="1"/>
</dbReference>
<name>A0A914Z7C0_9BILA</name>
<dbReference type="PANTHER" id="PTHR22943">
    <property type="entry name" value="7-TRANSMEMBRANE DOMAIN RECEPTOR C.ELEGANS"/>
    <property type="match status" value="1"/>
</dbReference>
<proteinExistence type="predicted"/>
<dbReference type="AlphaFoldDB" id="A0A914Z7C0"/>
<evidence type="ECO:0000256" key="1">
    <source>
        <dbReference type="SAM" id="Phobius"/>
    </source>
</evidence>
<dbReference type="InterPro" id="IPR019428">
    <property type="entry name" value="7TM_GPCR_serpentine_rcpt_Str"/>
</dbReference>
<dbReference type="Proteomes" id="UP000887577">
    <property type="component" value="Unplaced"/>
</dbReference>
<feature type="transmembrane region" description="Helical" evidence="1">
    <location>
        <begin position="48"/>
        <end position="73"/>
    </location>
</feature>
<dbReference type="Pfam" id="PF10326">
    <property type="entry name" value="7TM_GPCR_Str"/>
    <property type="match status" value="1"/>
</dbReference>
<keyword evidence="1" id="KW-0812">Transmembrane</keyword>
<reference evidence="3" key="1">
    <citation type="submission" date="2022-11" db="UniProtKB">
        <authorList>
            <consortium name="WormBaseParasite"/>
        </authorList>
    </citation>
    <scope>IDENTIFICATION</scope>
</reference>